<evidence type="ECO:0000259" key="2">
    <source>
        <dbReference type="PROSITE" id="PS50097"/>
    </source>
</evidence>
<dbReference type="AlphaFoldDB" id="A0AAV9G3L4"/>
<comment type="caution">
    <text evidence="3">The sequence shown here is derived from an EMBL/GenBank/DDBJ whole genome shotgun (WGS) entry which is preliminary data.</text>
</comment>
<gene>
    <name evidence="3" type="ORF">QBC34DRAFT_386678</name>
</gene>
<reference evidence="3" key="2">
    <citation type="submission" date="2023-05" db="EMBL/GenBank/DDBJ databases">
        <authorList>
            <consortium name="Lawrence Berkeley National Laboratory"/>
            <person name="Steindorff A."/>
            <person name="Hensen N."/>
            <person name="Bonometti L."/>
            <person name="Westerberg I."/>
            <person name="Brannstrom I.O."/>
            <person name="Guillou S."/>
            <person name="Cros-Aarteil S."/>
            <person name="Calhoun S."/>
            <person name="Haridas S."/>
            <person name="Kuo A."/>
            <person name="Mondo S."/>
            <person name="Pangilinan J."/>
            <person name="Riley R."/>
            <person name="Labutti K."/>
            <person name="Andreopoulos B."/>
            <person name="Lipzen A."/>
            <person name="Chen C."/>
            <person name="Yanf M."/>
            <person name="Daum C."/>
            <person name="Ng V."/>
            <person name="Clum A."/>
            <person name="Ohm R."/>
            <person name="Martin F."/>
            <person name="Silar P."/>
            <person name="Natvig D."/>
            <person name="Lalanne C."/>
            <person name="Gautier V."/>
            <person name="Ament-Velasquez S.L."/>
            <person name="Kruys A."/>
            <person name="Hutchinson M.I."/>
            <person name="Powell A.J."/>
            <person name="Barry K."/>
            <person name="Miller A.N."/>
            <person name="Grigoriev I.V."/>
            <person name="Debuchy R."/>
            <person name="Gladieux P."/>
            <person name="Thoren M.H."/>
            <person name="Johannesson H."/>
        </authorList>
    </citation>
    <scope>NUCLEOTIDE SEQUENCE</scope>
    <source>
        <strain evidence="3">PSN243</strain>
    </source>
</reference>
<evidence type="ECO:0000313" key="3">
    <source>
        <dbReference type="EMBL" id="KAK4443088.1"/>
    </source>
</evidence>
<dbReference type="Gene3D" id="3.30.710.10">
    <property type="entry name" value="Potassium Channel Kv1.1, Chain A"/>
    <property type="match status" value="1"/>
</dbReference>
<evidence type="ECO:0000256" key="1">
    <source>
        <dbReference type="SAM" id="MobiDB-lite"/>
    </source>
</evidence>
<evidence type="ECO:0000313" key="4">
    <source>
        <dbReference type="Proteomes" id="UP001321760"/>
    </source>
</evidence>
<sequence>MTDLGAESETQGAAGPQTKRARKSNDLREIFESGFLSDCVVKCGDKEWKLHKVILCARSKFFKKALTGSFQVGKTLRFLYSGSLTAEVPDIESFDDIYANGQQIGLTPLPICVSIYKLADYLAFDESLLLEIAEQLHEFVLGMVRNIQYNFEFGGDDFKPDKQFKQLFVASATTAYSVPGVKHILYEFPTRTIRGPFVEFSSSPNLRFLKTKIS</sequence>
<feature type="region of interest" description="Disordered" evidence="1">
    <location>
        <begin position="1"/>
        <end position="21"/>
    </location>
</feature>
<reference evidence="3" key="1">
    <citation type="journal article" date="2023" name="Mol. Phylogenet. Evol.">
        <title>Genome-scale phylogeny and comparative genomics of the fungal order Sordariales.</title>
        <authorList>
            <person name="Hensen N."/>
            <person name="Bonometti L."/>
            <person name="Westerberg I."/>
            <person name="Brannstrom I.O."/>
            <person name="Guillou S."/>
            <person name="Cros-Aarteil S."/>
            <person name="Calhoun S."/>
            <person name="Haridas S."/>
            <person name="Kuo A."/>
            <person name="Mondo S."/>
            <person name="Pangilinan J."/>
            <person name="Riley R."/>
            <person name="LaButti K."/>
            <person name="Andreopoulos B."/>
            <person name="Lipzen A."/>
            <person name="Chen C."/>
            <person name="Yan M."/>
            <person name="Daum C."/>
            <person name="Ng V."/>
            <person name="Clum A."/>
            <person name="Steindorff A."/>
            <person name="Ohm R.A."/>
            <person name="Martin F."/>
            <person name="Silar P."/>
            <person name="Natvig D.O."/>
            <person name="Lalanne C."/>
            <person name="Gautier V."/>
            <person name="Ament-Velasquez S.L."/>
            <person name="Kruys A."/>
            <person name="Hutchinson M.I."/>
            <person name="Powell A.J."/>
            <person name="Barry K."/>
            <person name="Miller A.N."/>
            <person name="Grigoriev I.V."/>
            <person name="Debuchy R."/>
            <person name="Gladieux P."/>
            <person name="Hiltunen Thoren M."/>
            <person name="Johannesson H."/>
        </authorList>
    </citation>
    <scope>NUCLEOTIDE SEQUENCE</scope>
    <source>
        <strain evidence="3">PSN243</strain>
    </source>
</reference>
<dbReference type="InterPro" id="IPR000210">
    <property type="entry name" value="BTB/POZ_dom"/>
</dbReference>
<protein>
    <recommendedName>
        <fullName evidence="2">BTB domain-containing protein</fullName>
    </recommendedName>
</protein>
<proteinExistence type="predicted"/>
<dbReference type="Proteomes" id="UP001321760">
    <property type="component" value="Unassembled WGS sequence"/>
</dbReference>
<feature type="domain" description="BTB" evidence="2">
    <location>
        <begin position="37"/>
        <end position="98"/>
    </location>
</feature>
<keyword evidence="4" id="KW-1185">Reference proteome</keyword>
<dbReference type="InterPro" id="IPR011333">
    <property type="entry name" value="SKP1/BTB/POZ_sf"/>
</dbReference>
<dbReference type="SUPFAM" id="SSF54695">
    <property type="entry name" value="POZ domain"/>
    <property type="match status" value="1"/>
</dbReference>
<accession>A0AAV9G3L4</accession>
<dbReference type="PROSITE" id="PS50097">
    <property type="entry name" value="BTB"/>
    <property type="match status" value="1"/>
</dbReference>
<name>A0AAV9G3L4_9PEZI</name>
<dbReference type="EMBL" id="MU866000">
    <property type="protein sequence ID" value="KAK4443088.1"/>
    <property type="molecule type" value="Genomic_DNA"/>
</dbReference>
<dbReference type="CDD" id="cd18186">
    <property type="entry name" value="BTB_POZ_ZBTB_KLHL-like"/>
    <property type="match status" value="1"/>
</dbReference>
<organism evidence="3 4">
    <name type="scientific">Podospora aff. communis PSN243</name>
    <dbReference type="NCBI Taxonomy" id="3040156"/>
    <lineage>
        <taxon>Eukaryota</taxon>
        <taxon>Fungi</taxon>
        <taxon>Dikarya</taxon>
        <taxon>Ascomycota</taxon>
        <taxon>Pezizomycotina</taxon>
        <taxon>Sordariomycetes</taxon>
        <taxon>Sordariomycetidae</taxon>
        <taxon>Sordariales</taxon>
        <taxon>Podosporaceae</taxon>
        <taxon>Podospora</taxon>
    </lineage>
</organism>
<dbReference type="Pfam" id="PF00651">
    <property type="entry name" value="BTB"/>
    <property type="match status" value="1"/>
</dbReference>